<dbReference type="OrthoDB" id="675420at2"/>
<evidence type="ECO:0008006" key="3">
    <source>
        <dbReference type="Google" id="ProtNLM"/>
    </source>
</evidence>
<dbReference type="RefSeq" id="WP_039141970.1">
    <property type="nucleotide sequence ID" value="NZ_JSVC01000019.1"/>
</dbReference>
<sequence length="151" mass="17275">MIRILVPALLILTVCYACSKDKYKTKPSLEVLDESSIVPRDGQIYVRLKFTDKEGDIARDSIWYLPELLNVRRPVGPREYIPVKDPLPDFPDKSSGEIELRLDHFLYYKEIADNTPGHDKNDTIRIRFVLQDRAGNTSDTAISGQIVLLDQ</sequence>
<reference evidence="1 2" key="1">
    <citation type="submission" date="2014-11" db="EMBL/GenBank/DDBJ databases">
        <title>Genome sequence of Flavihumibacter solisilvae 3-3.</title>
        <authorList>
            <person name="Zhou G."/>
            <person name="Li M."/>
            <person name="Wang G."/>
        </authorList>
    </citation>
    <scope>NUCLEOTIDE SEQUENCE [LARGE SCALE GENOMIC DNA]</scope>
    <source>
        <strain evidence="1 2">3-3</strain>
    </source>
</reference>
<accession>A0A0C1IH08</accession>
<evidence type="ECO:0000313" key="1">
    <source>
        <dbReference type="EMBL" id="KIC93470.1"/>
    </source>
</evidence>
<dbReference type="STRING" id="1349421.OI18_17065"/>
<dbReference type="AlphaFoldDB" id="A0A0C1IH08"/>
<dbReference type="EMBL" id="JSVC01000019">
    <property type="protein sequence ID" value="KIC93470.1"/>
    <property type="molecule type" value="Genomic_DNA"/>
</dbReference>
<comment type="caution">
    <text evidence="1">The sequence shown here is derived from an EMBL/GenBank/DDBJ whole genome shotgun (WGS) entry which is preliminary data.</text>
</comment>
<evidence type="ECO:0000313" key="2">
    <source>
        <dbReference type="Proteomes" id="UP000031408"/>
    </source>
</evidence>
<name>A0A0C1IH08_9BACT</name>
<proteinExistence type="predicted"/>
<keyword evidence="2" id="KW-1185">Reference proteome</keyword>
<gene>
    <name evidence="1" type="ORF">OI18_17065</name>
</gene>
<dbReference type="Proteomes" id="UP000031408">
    <property type="component" value="Unassembled WGS sequence"/>
</dbReference>
<organism evidence="1 2">
    <name type="scientific">Flavihumibacter solisilvae</name>
    <dbReference type="NCBI Taxonomy" id="1349421"/>
    <lineage>
        <taxon>Bacteria</taxon>
        <taxon>Pseudomonadati</taxon>
        <taxon>Bacteroidota</taxon>
        <taxon>Chitinophagia</taxon>
        <taxon>Chitinophagales</taxon>
        <taxon>Chitinophagaceae</taxon>
        <taxon>Flavihumibacter</taxon>
    </lineage>
</organism>
<protein>
    <recommendedName>
        <fullName evidence="3">DUF5007 domain-containing protein</fullName>
    </recommendedName>
</protein>